<dbReference type="SUPFAM" id="SSF50630">
    <property type="entry name" value="Acid proteases"/>
    <property type="match status" value="1"/>
</dbReference>
<dbReference type="EMBL" id="QGKW02001940">
    <property type="protein sequence ID" value="KAF2559262.1"/>
    <property type="molecule type" value="Genomic_DNA"/>
</dbReference>
<sequence>MDNFTKRVLRIPLDKPFEEAYFTHRLWMFFREAKETEQDIHKMFNQGIEFLCALYDTGSSVSILPKVMANHLGLKIEPSADSFTFVDYSTRNSGGIIRNLEVQIGNALVPVDFHVLENKMNMNHSLLLGRVFMATVGAVCNMQTNQLCLTLISCDVYYDPIRIDKPQTSNTRVDACFIAACYYEFEAEYQREYEASIDSKIQPSIDGAIQPMIDNHPRESIYSSPANETFAFLEHCYPSFTVNTQPQTSIDYHYGDMIIT</sequence>
<dbReference type="PANTHER" id="PTHR33067">
    <property type="entry name" value="RNA-DIRECTED DNA POLYMERASE-RELATED"/>
    <property type="match status" value="1"/>
</dbReference>
<reference evidence="1" key="1">
    <citation type="submission" date="2019-12" db="EMBL/GenBank/DDBJ databases">
        <title>Genome sequencing and annotation of Brassica cretica.</title>
        <authorList>
            <person name="Studholme D.J."/>
            <person name="Sarris P.F."/>
        </authorList>
    </citation>
    <scope>NUCLEOTIDE SEQUENCE</scope>
    <source>
        <strain evidence="1">PFS-001/15</strain>
        <tissue evidence="1">Leaf</tissue>
    </source>
</reference>
<dbReference type="Pfam" id="PF13975">
    <property type="entry name" value="gag-asp_proteas"/>
    <property type="match status" value="1"/>
</dbReference>
<evidence type="ECO:0000313" key="1">
    <source>
        <dbReference type="EMBL" id="KAF2559262.1"/>
    </source>
</evidence>
<gene>
    <name evidence="1" type="ORF">F2Q68_00015116</name>
</gene>
<dbReference type="Gene3D" id="2.40.70.10">
    <property type="entry name" value="Acid Proteases"/>
    <property type="match status" value="1"/>
</dbReference>
<name>A0A8S9HR68_BRACR</name>
<dbReference type="PANTHER" id="PTHR33067:SF31">
    <property type="entry name" value="RNA-DIRECTED DNA POLYMERASE"/>
    <property type="match status" value="1"/>
</dbReference>
<evidence type="ECO:0000313" key="2">
    <source>
        <dbReference type="Proteomes" id="UP000712281"/>
    </source>
</evidence>
<protein>
    <submittedName>
        <fullName evidence="1">Uncharacterized protein</fullName>
    </submittedName>
</protein>
<organism evidence="1 2">
    <name type="scientific">Brassica cretica</name>
    <name type="common">Mustard</name>
    <dbReference type="NCBI Taxonomy" id="69181"/>
    <lineage>
        <taxon>Eukaryota</taxon>
        <taxon>Viridiplantae</taxon>
        <taxon>Streptophyta</taxon>
        <taxon>Embryophyta</taxon>
        <taxon>Tracheophyta</taxon>
        <taxon>Spermatophyta</taxon>
        <taxon>Magnoliopsida</taxon>
        <taxon>eudicotyledons</taxon>
        <taxon>Gunneridae</taxon>
        <taxon>Pentapetalae</taxon>
        <taxon>rosids</taxon>
        <taxon>malvids</taxon>
        <taxon>Brassicales</taxon>
        <taxon>Brassicaceae</taxon>
        <taxon>Brassiceae</taxon>
        <taxon>Brassica</taxon>
    </lineage>
</organism>
<dbReference type="AlphaFoldDB" id="A0A8S9HR68"/>
<proteinExistence type="predicted"/>
<dbReference type="Proteomes" id="UP000712281">
    <property type="component" value="Unassembled WGS sequence"/>
</dbReference>
<accession>A0A8S9HR68</accession>
<dbReference type="InterPro" id="IPR021109">
    <property type="entry name" value="Peptidase_aspartic_dom_sf"/>
</dbReference>
<dbReference type="CDD" id="cd00303">
    <property type="entry name" value="retropepsin_like"/>
    <property type="match status" value="1"/>
</dbReference>
<comment type="caution">
    <text evidence="1">The sequence shown here is derived from an EMBL/GenBank/DDBJ whole genome shotgun (WGS) entry which is preliminary data.</text>
</comment>